<proteinExistence type="predicted"/>
<dbReference type="GO" id="GO:0006355">
    <property type="term" value="P:regulation of DNA-templated transcription"/>
    <property type="evidence" value="ECO:0007669"/>
    <property type="project" value="InterPro"/>
</dbReference>
<dbReference type="Pfam" id="PF13191">
    <property type="entry name" value="AAA_16"/>
    <property type="match status" value="1"/>
</dbReference>
<keyword evidence="6" id="KW-1185">Reference proteome</keyword>
<evidence type="ECO:0000313" key="6">
    <source>
        <dbReference type="Proteomes" id="UP000547458"/>
    </source>
</evidence>
<dbReference type="CDD" id="cd06170">
    <property type="entry name" value="LuxR_C_like"/>
    <property type="match status" value="1"/>
</dbReference>
<gene>
    <name evidence="5" type="ORF">BJ994_000853</name>
</gene>
<keyword evidence="1" id="KW-0805">Transcription regulation</keyword>
<dbReference type="SUPFAM" id="SSF52540">
    <property type="entry name" value="P-loop containing nucleoside triphosphate hydrolases"/>
    <property type="match status" value="1"/>
</dbReference>
<dbReference type="PANTHER" id="PTHR44688:SF16">
    <property type="entry name" value="DNA-BINDING TRANSCRIPTIONAL ACTIVATOR DEVR_DOSR"/>
    <property type="match status" value="1"/>
</dbReference>
<feature type="domain" description="HTH luxR-type" evidence="4">
    <location>
        <begin position="813"/>
        <end position="875"/>
    </location>
</feature>
<dbReference type="SMART" id="SM00382">
    <property type="entry name" value="AAA"/>
    <property type="match status" value="1"/>
</dbReference>
<dbReference type="PROSITE" id="PS00622">
    <property type="entry name" value="HTH_LUXR_1"/>
    <property type="match status" value="1"/>
</dbReference>
<dbReference type="CDD" id="cd00009">
    <property type="entry name" value="AAA"/>
    <property type="match status" value="1"/>
</dbReference>
<sequence length="875" mass="95007">MLNVHGEWPLVGRDGELKDVRDALLDAGSSGVIITGQSGVGKTVLAQRTARGLDDSFELVYVRGSALAAKMPYGALSFVLSDLDDAIVDNPLMLLRGLQELYERREDGRQTLILADNLEDLDSSSSMAISHLVRVGAVKLIAICQSIDASPEEFCDLWKDGALRRVDVGPLGLASTTRLLSAALDAPVSRSVAASMWHTTGGNPLFLQALTREQVDSGEMLERDGVWVAKPSTAPKTRRSVSDWIMVRLRRLSPEEREVLELVSVVSVIPHELLLRFVSSGPVDALQQKKILQLEHGDVPLVRVANGLVSEVVRAQVPLGRGRELLRALAAESRRWDMPALARMTYASWCLDCGADIDDESLIDAAGLANRHFEGTLALRLVHAIPGHASMAKAVIEKARALGIDGDIAGGLRTLEQFLGSGVAHSVEEWIDVRILQCRLLVRSPARYVEAEPTFEDIRLRLSIEAAAATGMGDAVQKVDVLAAELAVYNGRYAEIIEEHADLHDFHADQHDSELLGWLAEALAMTGRQDDALRLATSVLSRLLDTTKDPLLHEQAMARVFKLLVLSGRWQECLGMLASQDQPAKDSAYDGSASEFAEGCLLAYSGRGTEALDKLLPALSQLRTRDRHQILPLAEAATAYAYALVGEVRAAQEHLLRARHQPERLPWHAARAVDYFSALASTATDSPLEVAQRMLDLADEDRAFGNHGHELMFLCQSMQLGLDDVADRIVSSALAVQGPFAEVCALYGKGIASKDVHQLLQAAQKASEIGNYRLGADAARLAARLAGEQGDHVTVTEAEKVLRNVGAPGVAGRRGALDSLTERERSIAVLVAQGRSNRDIAQVMCVSVRTIEGHVYRLYSKLGVSSRSQLALLLE</sequence>
<evidence type="ECO:0000256" key="1">
    <source>
        <dbReference type="ARBA" id="ARBA00023015"/>
    </source>
</evidence>
<dbReference type="InterPro" id="IPR041664">
    <property type="entry name" value="AAA_16"/>
</dbReference>
<protein>
    <submittedName>
        <fullName evidence="5">DNA-binding CsgD family transcriptional regulator</fullName>
    </submittedName>
</protein>
<dbReference type="SMART" id="SM00421">
    <property type="entry name" value="HTH_LUXR"/>
    <property type="match status" value="1"/>
</dbReference>
<keyword evidence="3" id="KW-0804">Transcription</keyword>
<accession>A0A846RNQ4</accession>
<comment type="caution">
    <text evidence="5">The sequence shown here is derived from an EMBL/GenBank/DDBJ whole genome shotgun (WGS) entry which is preliminary data.</text>
</comment>
<dbReference type="PANTHER" id="PTHR44688">
    <property type="entry name" value="DNA-BINDING TRANSCRIPTIONAL ACTIVATOR DEVR_DOSR"/>
    <property type="match status" value="1"/>
</dbReference>
<dbReference type="PROSITE" id="PS50043">
    <property type="entry name" value="HTH_LUXR_2"/>
    <property type="match status" value="1"/>
</dbReference>
<dbReference type="SUPFAM" id="SSF46894">
    <property type="entry name" value="C-terminal effector domain of the bipartite response regulators"/>
    <property type="match status" value="1"/>
</dbReference>
<dbReference type="InterPro" id="IPR000792">
    <property type="entry name" value="Tscrpt_reg_LuxR_C"/>
</dbReference>
<dbReference type="PRINTS" id="PR00038">
    <property type="entry name" value="HTHLUXR"/>
</dbReference>
<dbReference type="InterPro" id="IPR016032">
    <property type="entry name" value="Sig_transdc_resp-reg_C-effctor"/>
</dbReference>
<reference evidence="5 6" key="1">
    <citation type="submission" date="2020-03" db="EMBL/GenBank/DDBJ databases">
        <title>Sequencing the genomes of 1000 actinobacteria strains.</title>
        <authorList>
            <person name="Klenk H.-P."/>
        </authorList>
    </citation>
    <scope>NUCLEOTIDE SEQUENCE [LARGE SCALE GENOMIC DNA]</scope>
    <source>
        <strain evidence="5 6">DSM 16403</strain>
    </source>
</reference>
<name>A0A846RNQ4_9MICC</name>
<dbReference type="InterPro" id="IPR036388">
    <property type="entry name" value="WH-like_DNA-bd_sf"/>
</dbReference>
<dbReference type="RefSeq" id="WP_167991795.1">
    <property type="nucleotide sequence ID" value="NZ_JAATJL010000001.1"/>
</dbReference>
<dbReference type="InterPro" id="IPR003593">
    <property type="entry name" value="AAA+_ATPase"/>
</dbReference>
<dbReference type="GO" id="GO:0003677">
    <property type="term" value="F:DNA binding"/>
    <property type="evidence" value="ECO:0007669"/>
    <property type="project" value="UniProtKB-KW"/>
</dbReference>
<dbReference type="Proteomes" id="UP000547458">
    <property type="component" value="Unassembled WGS sequence"/>
</dbReference>
<evidence type="ECO:0000256" key="3">
    <source>
        <dbReference type="ARBA" id="ARBA00023163"/>
    </source>
</evidence>
<dbReference type="EMBL" id="JAATJL010000001">
    <property type="protein sequence ID" value="NJC21777.1"/>
    <property type="molecule type" value="Genomic_DNA"/>
</dbReference>
<dbReference type="Pfam" id="PF00196">
    <property type="entry name" value="GerE"/>
    <property type="match status" value="1"/>
</dbReference>
<dbReference type="InterPro" id="IPR027417">
    <property type="entry name" value="P-loop_NTPase"/>
</dbReference>
<evidence type="ECO:0000259" key="4">
    <source>
        <dbReference type="PROSITE" id="PS50043"/>
    </source>
</evidence>
<organism evidence="5 6">
    <name type="scientific">Arthrobacter pigmenti</name>
    <dbReference type="NCBI Taxonomy" id="271432"/>
    <lineage>
        <taxon>Bacteria</taxon>
        <taxon>Bacillati</taxon>
        <taxon>Actinomycetota</taxon>
        <taxon>Actinomycetes</taxon>
        <taxon>Micrococcales</taxon>
        <taxon>Micrococcaceae</taxon>
        <taxon>Arthrobacter</taxon>
    </lineage>
</organism>
<evidence type="ECO:0000313" key="5">
    <source>
        <dbReference type="EMBL" id="NJC21777.1"/>
    </source>
</evidence>
<dbReference type="Gene3D" id="3.40.50.300">
    <property type="entry name" value="P-loop containing nucleotide triphosphate hydrolases"/>
    <property type="match status" value="1"/>
</dbReference>
<dbReference type="AlphaFoldDB" id="A0A846RNQ4"/>
<keyword evidence="2 5" id="KW-0238">DNA-binding</keyword>
<dbReference type="PROSITE" id="PS00675">
    <property type="entry name" value="SIGMA54_INTERACT_1"/>
    <property type="match status" value="1"/>
</dbReference>
<dbReference type="Gene3D" id="1.10.10.10">
    <property type="entry name" value="Winged helix-like DNA-binding domain superfamily/Winged helix DNA-binding domain"/>
    <property type="match status" value="1"/>
</dbReference>
<dbReference type="InterPro" id="IPR025662">
    <property type="entry name" value="Sigma_54_int_dom_ATP-bd_1"/>
</dbReference>
<evidence type="ECO:0000256" key="2">
    <source>
        <dbReference type="ARBA" id="ARBA00023125"/>
    </source>
</evidence>